<dbReference type="PANTHER" id="PTHR32075:SF6">
    <property type="entry name" value="ISWI CHROMATIN-REMODELING COMPLEX SUBUNIT YPL216W-RELATED"/>
    <property type="match status" value="1"/>
</dbReference>
<dbReference type="Pfam" id="PF02791">
    <property type="entry name" value="DDT"/>
    <property type="match status" value="1"/>
</dbReference>
<dbReference type="Pfam" id="PF10537">
    <property type="entry name" value="WAC_Acf1_DNA_bd"/>
    <property type="match status" value="1"/>
</dbReference>
<evidence type="ECO:0000256" key="2">
    <source>
        <dbReference type="ARBA" id="ARBA00023242"/>
    </source>
</evidence>
<evidence type="ECO:0000259" key="5">
    <source>
        <dbReference type="PROSITE" id="PS50827"/>
    </source>
</evidence>
<dbReference type="GO" id="GO:0005634">
    <property type="term" value="C:nucleus"/>
    <property type="evidence" value="ECO:0007669"/>
    <property type="project" value="UniProtKB-SubCell"/>
</dbReference>
<evidence type="ECO:0000313" key="7">
    <source>
        <dbReference type="EMBL" id="SAL96892.1"/>
    </source>
</evidence>
<feature type="compositionally biased region" description="Low complexity" evidence="4">
    <location>
        <begin position="146"/>
        <end position="161"/>
    </location>
</feature>
<organism evidence="7">
    <name type="scientific">Absidia glauca</name>
    <name type="common">Pin mould</name>
    <dbReference type="NCBI Taxonomy" id="4829"/>
    <lineage>
        <taxon>Eukaryota</taxon>
        <taxon>Fungi</taxon>
        <taxon>Fungi incertae sedis</taxon>
        <taxon>Mucoromycota</taxon>
        <taxon>Mucoromycotina</taxon>
        <taxon>Mucoromycetes</taxon>
        <taxon>Mucorales</taxon>
        <taxon>Cunninghamellaceae</taxon>
        <taxon>Absidia</taxon>
    </lineage>
</organism>
<evidence type="ECO:0000256" key="1">
    <source>
        <dbReference type="ARBA" id="ARBA00004123"/>
    </source>
</evidence>
<evidence type="ECO:0008006" key="9">
    <source>
        <dbReference type="Google" id="ProtNLM"/>
    </source>
</evidence>
<evidence type="ECO:0000259" key="6">
    <source>
        <dbReference type="PROSITE" id="PS51136"/>
    </source>
</evidence>
<comment type="subcellular location">
    <subcellularLocation>
        <location evidence="1 3">Nucleus</location>
    </subcellularLocation>
</comment>
<dbReference type="OrthoDB" id="332390at2759"/>
<accession>A0A163J356</accession>
<feature type="region of interest" description="Disordered" evidence="4">
    <location>
        <begin position="665"/>
        <end position="847"/>
    </location>
</feature>
<feature type="region of interest" description="Disordered" evidence="4">
    <location>
        <begin position="916"/>
        <end position="940"/>
    </location>
</feature>
<dbReference type="InParanoid" id="A0A163J356"/>
<feature type="compositionally biased region" description="Low complexity" evidence="4">
    <location>
        <begin position="545"/>
        <end position="559"/>
    </location>
</feature>
<gene>
    <name evidence="7" type="primary">ABSGL_02342.1 scaffold 3364</name>
</gene>
<dbReference type="AlphaFoldDB" id="A0A163J356"/>
<feature type="compositionally biased region" description="Basic and acidic residues" evidence="4">
    <location>
        <begin position="673"/>
        <end position="695"/>
    </location>
</feature>
<dbReference type="EMBL" id="LT551459">
    <property type="protein sequence ID" value="SAL96892.1"/>
    <property type="molecule type" value="Genomic_DNA"/>
</dbReference>
<reference evidence="7" key="1">
    <citation type="submission" date="2016-04" db="EMBL/GenBank/DDBJ databases">
        <authorList>
            <person name="Evans L.H."/>
            <person name="Alamgir A."/>
            <person name="Owens N."/>
            <person name="Weber N.D."/>
            <person name="Virtaneva K."/>
            <person name="Barbian K."/>
            <person name="Babar A."/>
            <person name="Rosenke K."/>
        </authorList>
    </citation>
    <scope>NUCLEOTIDE SEQUENCE [LARGE SCALE GENOMIC DNA]</scope>
    <source>
        <strain evidence="7">CBS 101.48</strain>
    </source>
</reference>
<dbReference type="STRING" id="4829.A0A163J356"/>
<feature type="compositionally biased region" description="Basic residues" evidence="4">
    <location>
        <begin position="811"/>
        <end position="821"/>
    </location>
</feature>
<dbReference type="Proteomes" id="UP000078561">
    <property type="component" value="Unassembled WGS sequence"/>
</dbReference>
<feature type="domain" description="WAC" evidence="6">
    <location>
        <begin position="2"/>
        <end position="109"/>
    </location>
</feature>
<keyword evidence="2 3" id="KW-0539">Nucleus</keyword>
<dbReference type="Pfam" id="PF15613">
    <property type="entry name" value="WSD"/>
    <property type="match status" value="1"/>
</dbReference>
<dbReference type="InterPro" id="IPR028941">
    <property type="entry name" value="WHIM2_dom"/>
</dbReference>
<evidence type="ECO:0000313" key="8">
    <source>
        <dbReference type="Proteomes" id="UP000078561"/>
    </source>
</evidence>
<feature type="domain" description="DDT" evidence="5">
    <location>
        <begin position="446"/>
        <end position="506"/>
    </location>
</feature>
<dbReference type="InterPro" id="IPR018501">
    <property type="entry name" value="DDT_dom"/>
</dbReference>
<evidence type="ECO:0000256" key="3">
    <source>
        <dbReference type="PROSITE-ProRule" id="PRU00475"/>
    </source>
</evidence>
<feature type="compositionally biased region" description="Acidic residues" evidence="4">
    <location>
        <begin position="712"/>
        <end position="762"/>
    </location>
</feature>
<sequence length="988" mass="113600">MYRIVLPLHSLLVFFHHRSYIKRWTLCHRPLWECERTGRQHLTYQQAKESEQADQHRVEFKFCAVLRKQLLSHIQFQTTGLDALVQHLFTLYLYDFATGEVILCFLNGHTYLGEILGVMQNPNHVVPAIKKETNGRLRFPDAFLHPEPTTTTATPDSSTTGPDHQYRYKVQLINSDGSPLEQGVRILEADELCRDPQWFNPTMLRRLVRECATRDGYIGAPWLLKDNVAKHYGIPTTLPTPLKESQDMAYYDLIRQRQPQLPLKYHSTEPDYPPPPKHHQNHQLHNEMTTNGTWSILHPRPSPSLSPTTTTPMTTTTTNDSITFSSFNQLAREEQRHIDKQARKQEHLRLKIQQKLEKERIREERKKQAAVKYPIEDLDLPIYRKDPYRHWALVDMTPTSYSSGGGQLEQQQQQQQASVSGVRIPYPCGGRGPHPQPHFPSPQYTDQHFESMLAIWSFLTVFSVPLELPTMTIETFESALLSTSPPPVLIHSFVSLLNVIIKERLQGTTSDIINGDQVEDYLQDNESSSSDEQEDEEDEDEEKTTPATTTPRQTRQSTRTKVETPKAAAAAAAAAAALIEPQTEEETFALGWRDPEPLRLCKDWDRKEIKADRTNKNWLVALIGCLNDVATPLLLPEIDGNYMDKCQDQMTELRRQKVELNKEYKQLALSKPVSEKKQPGRKSDPTKTADKKEDDTTPLEDELDQQQPNNSDVDEEDEIDDDEDDQDEDDEDSEQIDTDEDDEDDDDEDNDDEEDSSDDEEFATGAESASEDPNEKQPGKRKSKYGALHQSRRLKLEQKKSTESSSPGQPVKRRRLTKKSPKTTPATKPNEPSPLINDAPPPLENKEQELKRKEEQLEREMRQYTTLRIRPLGKDRFFQRYFYLDNIGTPDHHGTGRLYVQSPTYVDILQLMDRDHHPSSNGVVSGPSQPPLPQQHSDTTPAWGRVREYKLRNEIIKQQHFIVESMEKHEKPIDEVPPSNRATRGKKP</sequence>
<keyword evidence="8" id="KW-1185">Reference proteome</keyword>
<feature type="region of interest" description="Disordered" evidence="4">
    <location>
        <begin position="141"/>
        <end position="161"/>
    </location>
</feature>
<feature type="region of interest" description="Disordered" evidence="4">
    <location>
        <begin position="966"/>
        <end position="988"/>
    </location>
</feature>
<protein>
    <recommendedName>
        <fullName evidence="9">DDT domain-containing protein</fullName>
    </recommendedName>
</protein>
<feature type="compositionally biased region" description="Acidic residues" evidence="4">
    <location>
        <begin position="517"/>
        <end position="542"/>
    </location>
</feature>
<evidence type="ECO:0000256" key="4">
    <source>
        <dbReference type="SAM" id="MobiDB-lite"/>
    </source>
</evidence>
<dbReference type="GO" id="GO:0000785">
    <property type="term" value="C:chromatin"/>
    <property type="evidence" value="ECO:0007669"/>
    <property type="project" value="UniProtKB-ARBA"/>
</dbReference>
<dbReference type="PROSITE" id="PS51136">
    <property type="entry name" value="WAC"/>
    <property type="match status" value="1"/>
</dbReference>
<dbReference type="InterPro" id="IPR013136">
    <property type="entry name" value="WSTF_Acf1_Cbp146"/>
</dbReference>
<feature type="region of interest" description="Disordered" evidence="4">
    <location>
        <begin position="512"/>
        <end position="567"/>
    </location>
</feature>
<dbReference type="PROSITE" id="PS50827">
    <property type="entry name" value="DDT"/>
    <property type="match status" value="1"/>
</dbReference>
<dbReference type="GO" id="GO:0000781">
    <property type="term" value="C:chromosome, telomeric region"/>
    <property type="evidence" value="ECO:0007669"/>
    <property type="project" value="GOC"/>
</dbReference>
<dbReference type="PANTHER" id="PTHR32075">
    <property type="entry name" value="ISWI CHROMATIN-REMODELING COMPLEX SUBUNIT YPL216W-RELATED"/>
    <property type="match status" value="1"/>
</dbReference>
<dbReference type="GO" id="GO:0031509">
    <property type="term" value="P:subtelomeric heterochromatin formation"/>
    <property type="evidence" value="ECO:0007669"/>
    <property type="project" value="TreeGrafter"/>
</dbReference>
<proteinExistence type="predicted"/>
<name>A0A163J356_ABSGL</name>